<evidence type="ECO:0000313" key="3">
    <source>
        <dbReference type="Proteomes" id="UP001187859"/>
    </source>
</evidence>
<dbReference type="Pfam" id="PF14348">
    <property type="entry name" value="DtrJ-like"/>
    <property type="match status" value="1"/>
</dbReference>
<evidence type="ECO:0000313" key="2">
    <source>
        <dbReference type="EMBL" id="MDV5393207.1"/>
    </source>
</evidence>
<dbReference type="InterPro" id="IPR022266">
    <property type="entry name" value="DtrJ-like"/>
</dbReference>
<feature type="transmembrane region" description="Helical" evidence="1">
    <location>
        <begin position="190"/>
        <end position="211"/>
    </location>
</feature>
<accession>A0AAE4Q2E8</accession>
<protein>
    <submittedName>
        <fullName evidence="2">DUF4400 domain-containing protein</fullName>
    </submittedName>
</protein>
<dbReference type="Proteomes" id="UP001187859">
    <property type="component" value="Unassembled WGS sequence"/>
</dbReference>
<feature type="transmembrane region" description="Helical" evidence="1">
    <location>
        <begin position="23"/>
        <end position="44"/>
    </location>
</feature>
<organism evidence="2 3">
    <name type="scientific">Shewanella xiamenensis</name>
    <dbReference type="NCBI Taxonomy" id="332186"/>
    <lineage>
        <taxon>Bacteria</taxon>
        <taxon>Pseudomonadati</taxon>
        <taxon>Pseudomonadota</taxon>
        <taxon>Gammaproteobacteria</taxon>
        <taxon>Alteromonadales</taxon>
        <taxon>Shewanellaceae</taxon>
        <taxon>Shewanella</taxon>
    </lineage>
</organism>
<reference evidence="2" key="1">
    <citation type="submission" date="2023-05" db="EMBL/GenBank/DDBJ databases">
        <title>Colonisation of extended spectrum b-lactamase- and carbapenemase-producing bacteria on hospital surfaces from low- and middle-income countries.</title>
        <authorList>
            <person name="Nieto-Rosado M."/>
            <person name="Sands K."/>
            <person name="Iregbu K."/>
            <person name="Zahra R."/>
            <person name="Mazarati J.B."/>
            <person name="Mehtar S."/>
            <person name="Barnards-Group B."/>
            <person name="Walsh T.R."/>
        </authorList>
    </citation>
    <scope>NUCLEOTIDE SEQUENCE</scope>
    <source>
        <strain evidence="2">PP-E493</strain>
    </source>
</reference>
<gene>
    <name evidence="2" type="ORF">QM089_23745</name>
</gene>
<keyword evidence="1" id="KW-0472">Membrane</keyword>
<feature type="transmembrane region" description="Helical" evidence="1">
    <location>
        <begin position="217"/>
        <end position="237"/>
    </location>
</feature>
<name>A0AAE4Q2E8_9GAMM</name>
<comment type="caution">
    <text evidence="2">The sequence shown here is derived from an EMBL/GenBank/DDBJ whole genome shotgun (WGS) entry which is preliminary data.</text>
</comment>
<feature type="transmembrane region" description="Helical" evidence="1">
    <location>
        <begin position="153"/>
        <end position="170"/>
    </location>
</feature>
<proteinExistence type="predicted"/>
<dbReference type="AlphaFoldDB" id="A0AAE4Q2E8"/>
<evidence type="ECO:0000256" key="1">
    <source>
        <dbReference type="SAM" id="Phobius"/>
    </source>
</evidence>
<keyword evidence="1" id="KW-0812">Transmembrane</keyword>
<keyword evidence="1" id="KW-1133">Transmembrane helix</keyword>
<sequence length="240" mass="26702">MAVNQKTTNQQSTPPAKKVGYKWVIHTVLVCLLLSILIEFGGVLTGTWGSDHSKNTTDEYLQQLKMDTHGEKFLISPASALNGFIGGLGKIGLTMDDFLFEQTALPAASDEDNFTDRGKRRIKELQNHLSTGINIVTLSTICVLIKLGYFLSMLPLLLITISPIFHCGWIERLDRKYRGVRDSDFKLDMAVNGTKLFFAGSVSLYLFLPIFVNPVFVLIPLFTCVAVGSYFVAAHFVKYV</sequence>
<dbReference type="EMBL" id="JASGOQ010000003">
    <property type="protein sequence ID" value="MDV5393207.1"/>
    <property type="molecule type" value="Genomic_DNA"/>
</dbReference>
<dbReference type="RefSeq" id="WP_014611618.1">
    <property type="nucleotide sequence ID" value="NZ_CP091834.1"/>
</dbReference>